<evidence type="ECO:0000313" key="17">
    <source>
        <dbReference type="Proteomes" id="UP000886653"/>
    </source>
</evidence>
<dbReference type="GO" id="GO:0016560">
    <property type="term" value="P:protein import into peroxisome matrix, docking"/>
    <property type="evidence" value="ECO:0007669"/>
    <property type="project" value="InterPro"/>
</dbReference>
<name>A0A9P6TGM9_9BASI</name>
<keyword evidence="5" id="KW-0653">Protein transport</keyword>
<evidence type="ECO:0000256" key="5">
    <source>
        <dbReference type="ARBA" id="ARBA00022927"/>
    </source>
</evidence>
<dbReference type="Pfam" id="PF04088">
    <property type="entry name" value="Peroxin-13_N"/>
    <property type="match status" value="1"/>
</dbReference>
<keyword evidence="2 13" id="KW-0728">SH3 domain</keyword>
<evidence type="ECO:0000256" key="2">
    <source>
        <dbReference type="ARBA" id="ARBA00022443"/>
    </source>
</evidence>
<evidence type="ECO:0000256" key="13">
    <source>
        <dbReference type="PROSITE-ProRule" id="PRU00192"/>
    </source>
</evidence>
<evidence type="ECO:0000256" key="6">
    <source>
        <dbReference type="ARBA" id="ARBA00022989"/>
    </source>
</evidence>
<comment type="caution">
    <text evidence="16">The sequence shown here is derived from an EMBL/GenBank/DDBJ whole genome shotgun (WGS) entry which is preliminary data.</text>
</comment>
<dbReference type="PRINTS" id="PR00452">
    <property type="entry name" value="SH3DOMAIN"/>
</dbReference>
<sequence length="440" mass="47348">MVLSPPKPWERNTTTPSTGLPTGHPSISSSTATCPASKPAPILSAPSTMSSSSTTTPELPPKPSSMSSSGPLTQGPMNGITSGYGANYTGSSPYASRYGAYGLNSGYGGYGGYSRMGGLGSYGAYGSMGGYGGMGGGYGGYMGGGMNGMGGMGGFGLGQPLDPNMQGPVPPSLTQTLTNSTQSTFQLLESLVMTFSGFSQLLESTFMMTHSSFFTFIQLIEQFNFFKYSMGKILSLFDLIKWAKRALSGTEGSNWRDSFKKFEQGGDPGPNSKAPGPSRKPIVIFFLTIFGIPYLMNKLIKALAARQDRQEAERMAADPKTLAQQQATMAIDPSKLTFVKAIHPYHSSGETELSFEQSEIIAVLAPTTSEERDRFGWWKGRLRNGKMGWFPRNYVEEIPIAPPKTEKGLSLPSLPSPPQINKFQRILEEEAETKVVNQKF</sequence>
<dbReference type="SMART" id="SM00326">
    <property type="entry name" value="SH3"/>
    <property type="match status" value="1"/>
</dbReference>
<evidence type="ECO:0000256" key="1">
    <source>
        <dbReference type="ARBA" id="ARBA00006033"/>
    </source>
</evidence>
<keyword evidence="6" id="KW-1133">Transmembrane helix</keyword>
<evidence type="ECO:0000313" key="16">
    <source>
        <dbReference type="EMBL" id="KAG0151941.1"/>
    </source>
</evidence>
<dbReference type="OrthoDB" id="10037838at2759"/>
<dbReference type="Gene3D" id="2.30.30.40">
    <property type="entry name" value="SH3 Domains"/>
    <property type="match status" value="1"/>
</dbReference>
<protein>
    <recommendedName>
        <fullName evidence="11">Peroxisomal membrane protein PEX13</fullName>
    </recommendedName>
    <alternativeName>
        <fullName evidence="10">Peroxin-13</fullName>
    </alternativeName>
</protein>
<reference evidence="16" key="1">
    <citation type="submission" date="2013-11" db="EMBL/GenBank/DDBJ databases">
        <title>Genome sequence of the fusiform rust pathogen reveals effectors for host alternation and coevolution with pine.</title>
        <authorList>
            <consortium name="DOE Joint Genome Institute"/>
            <person name="Smith K."/>
            <person name="Pendleton A."/>
            <person name="Kubisiak T."/>
            <person name="Anderson C."/>
            <person name="Salamov A."/>
            <person name="Aerts A."/>
            <person name="Riley R."/>
            <person name="Clum A."/>
            <person name="Lindquist E."/>
            <person name="Ence D."/>
            <person name="Campbell M."/>
            <person name="Kronenberg Z."/>
            <person name="Feau N."/>
            <person name="Dhillon B."/>
            <person name="Hamelin R."/>
            <person name="Burleigh J."/>
            <person name="Smith J."/>
            <person name="Yandell M."/>
            <person name="Nelson C."/>
            <person name="Grigoriev I."/>
            <person name="Davis J."/>
        </authorList>
    </citation>
    <scope>NUCLEOTIDE SEQUENCE</scope>
    <source>
        <strain evidence="16">G11</strain>
    </source>
</reference>
<dbReference type="GO" id="GO:0005778">
    <property type="term" value="C:peroxisomal membrane"/>
    <property type="evidence" value="ECO:0007669"/>
    <property type="project" value="UniProtKB-SubCell"/>
</dbReference>
<evidence type="ECO:0000256" key="14">
    <source>
        <dbReference type="SAM" id="MobiDB-lite"/>
    </source>
</evidence>
<dbReference type="PROSITE" id="PS50002">
    <property type="entry name" value="SH3"/>
    <property type="match status" value="1"/>
</dbReference>
<evidence type="ECO:0000256" key="8">
    <source>
        <dbReference type="ARBA" id="ARBA00023136"/>
    </source>
</evidence>
<feature type="compositionally biased region" description="Low complexity" evidence="14">
    <location>
        <begin position="44"/>
        <end position="57"/>
    </location>
</feature>
<evidence type="ECO:0000256" key="10">
    <source>
        <dbReference type="ARBA" id="ARBA00029693"/>
    </source>
</evidence>
<dbReference type="SUPFAM" id="SSF50044">
    <property type="entry name" value="SH3-domain"/>
    <property type="match status" value="1"/>
</dbReference>
<evidence type="ECO:0000256" key="11">
    <source>
        <dbReference type="ARBA" id="ARBA00034535"/>
    </source>
</evidence>
<dbReference type="InterPro" id="IPR007223">
    <property type="entry name" value="Peroxin-13_N"/>
</dbReference>
<organism evidence="16 17">
    <name type="scientific">Cronartium quercuum f. sp. fusiforme G11</name>
    <dbReference type="NCBI Taxonomy" id="708437"/>
    <lineage>
        <taxon>Eukaryota</taxon>
        <taxon>Fungi</taxon>
        <taxon>Dikarya</taxon>
        <taxon>Basidiomycota</taxon>
        <taxon>Pucciniomycotina</taxon>
        <taxon>Pucciniomycetes</taxon>
        <taxon>Pucciniales</taxon>
        <taxon>Coleosporiaceae</taxon>
        <taxon>Cronartium</taxon>
    </lineage>
</organism>
<keyword evidence="17" id="KW-1185">Reference proteome</keyword>
<dbReference type="InterPro" id="IPR001452">
    <property type="entry name" value="SH3_domain"/>
</dbReference>
<feature type="region of interest" description="Disordered" evidence="14">
    <location>
        <begin position="1"/>
        <end position="78"/>
    </location>
</feature>
<dbReference type="Proteomes" id="UP000886653">
    <property type="component" value="Unassembled WGS sequence"/>
</dbReference>
<keyword evidence="7" id="KW-0811">Translocation</keyword>
<keyword evidence="9" id="KW-0576">Peroxisome</keyword>
<accession>A0A9P6TGM9</accession>
<feature type="compositionally biased region" description="Polar residues" evidence="14">
    <location>
        <begin position="11"/>
        <end position="34"/>
    </location>
</feature>
<keyword evidence="3" id="KW-0813">Transport</keyword>
<dbReference type="EMBL" id="MU167210">
    <property type="protein sequence ID" value="KAG0151941.1"/>
    <property type="molecule type" value="Genomic_DNA"/>
</dbReference>
<dbReference type="GO" id="GO:1990429">
    <property type="term" value="C:peroxisomal importomer complex"/>
    <property type="evidence" value="ECO:0007669"/>
    <property type="project" value="TreeGrafter"/>
</dbReference>
<dbReference type="PANTHER" id="PTHR19332">
    <property type="entry name" value="PEROXISOMAL MEMBRANE PROTEIN PEX13"/>
    <property type="match status" value="1"/>
</dbReference>
<proteinExistence type="inferred from homology"/>
<dbReference type="InterPro" id="IPR036028">
    <property type="entry name" value="SH3-like_dom_sf"/>
</dbReference>
<evidence type="ECO:0000256" key="12">
    <source>
        <dbReference type="ARBA" id="ARBA00046271"/>
    </source>
</evidence>
<keyword evidence="8" id="KW-0472">Membrane</keyword>
<dbReference type="AlphaFoldDB" id="A0A9P6TGM9"/>
<dbReference type="InterPro" id="IPR035463">
    <property type="entry name" value="Pex13"/>
</dbReference>
<feature type="domain" description="SH3" evidence="15">
    <location>
        <begin position="334"/>
        <end position="400"/>
    </location>
</feature>
<dbReference type="Pfam" id="PF07653">
    <property type="entry name" value="SH3_2"/>
    <property type="match status" value="1"/>
</dbReference>
<evidence type="ECO:0000256" key="4">
    <source>
        <dbReference type="ARBA" id="ARBA00022692"/>
    </source>
</evidence>
<evidence type="ECO:0000256" key="9">
    <source>
        <dbReference type="ARBA" id="ARBA00023140"/>
    </source>
</evidence>
<comment type="similarity">
    <text evidence="1">Belongs to the peroxin-13 family.</text>
</comment>
<gene>
    <name evidence="16" type="ORF">CROQUDRAFT_129745</name>
</gene>
<evidence type="ECO:0000259" key="15">
    <source>
        <dbReference type="PROSITE" id="PS50002"/>
    </source>
</evidence>
<comment type="subcellular location">
    <subcellularLocation>
        <location evidence="12">Peroxisome membrane</location>
    </subcellularLocation>
</comment>
<dbReference type="PANTHER" id="PTHR19332:SF1">
    <property type="entry name" value="PEROXISOMAL MEMBRANE PROTEIN PEX13"/>
    <property type="match status" value="1"/>
</dbReference>
<evidence type="ECO:0000256" key="7">
    <source>
        <dbReference type="ARBA" id="ARBA00023010"/>
    </source>
</evidence>
<evidence type="ECO:0000256" key="3">
    <source>
        <dbReference type="ARBA" id="ARBA00022448"/>
    </source>
</evidence>
<keyword evidence="4" id="KW-0812">Transmembrane</keyword>